<dbReference type="PANTHER" id="PTHR44826">
    <property type="entry name" value="SPORE COAT PROTEIN SP85"/>
    <property type="match status" value="1"/>
</dbReference>
<sequence length="296" mass="33164">MYALIWKAIAAETEKLWDDEFVFLASVQSDRHTSESMLQKEKQRKRSEEVESSAHKGIERLLQAIKALWESSREQSITDAGFYDPVHMHLVNLDKTLVFVDMANTLHDCLRNYSRIVLFLSAPLNPVRFTGNTGDILSLAGEDLTKRPLRESEDQSSPCVKATSILSIHPTNCPSACLNKPSLLSIRLAEQTIQPTNRLSICPSIHMVNHPSIRLAIHPSIHPSVHSVICQSILPSMHPFIHPTVSTHSLIYQCIRPSIHPSNHLADCLSIHLSIHPSTHPSIKLSFCPSINLPIH</sequence>
<gene>
    <name evidence="1" type="ORF">DNTS_033981</name>
</gene>
<dbReference type="InterPro" id="IPR051860">
    <property type="entry name" value="Plasmodium_CSP_Invasion"/>
</dbReference>
<reference evidence="1 2" key="1">
    <citation type="journal article" date="2019" name="Sci. Data">
        <title>Hybrid genome assembly and annotation of Danionella translucida.</title>
        <authorList>
            <person name="Kadobianskyi M."/>
            <person name="Schulze L."/>
            <person name="Schuelke M."/>
            <person name="Judkewitz B."/>
        </authorList>
    </citation>
    <scope>NUCLEOTIDE SEQUENCE [LARGE SCALE GENOMIC DNA]</scope>
    <source>
        <strain evidence="1 2">Bolton</strain>
    </source>
</reference>
<evidence type="ECO:0000313" key="2">
    <source>
        <dbReference type="Proteomes" id="UP000316079"/>
    </source>
</evidence>
<organism evidence="1 2">
    <name type="scientific">Danionella cerebrum</name>
    <dbReference type="NCBI Taxonomy" id="2873325"/>
    <lineage>
        <taxon>Eukaryota</taxon>
        <taxon>Metazoa</taxon>
        <taxon>Chordata</taxon>
        <taxon>Craniata</taxon>
        <taxon>Vertebrata</taxon>
        <taxon>Euteleostomi</taxon>
        <taxon>Actinopterygii</taxon>
        <taxon>Neopterygii</taxon>
        <taxon>Teleostei</taxon>
        <taxon>Ostariophysi</taxon>
        <taxon>Cypriniformes</taxon>
        <taxon>Danionidae</taxon>
        <taxon>Danioninae</taxon>
        <taxon>Danionella</taxon>
    </lineage>
</organism>
<proteinExistence type="predicted"/>
<evidence type="ECO:0000313" key="1">
    <source>
        <dbReference type="EMBL" id="TRY76095.1"/>
    </source>
</evidence>
<dbReference type="OrthoDB" id="10070995at2759"/>
<comment type="caution">
    <text evidence="1">The sequence shown here is derived from an EMBL/GenBank/DDBJ whole genome shotgun (WGS) entry which is preliminary data.</text>
</comment>
<dbReference type="Proteomes" id="UP000316079">
    <property type="component" value="Unassembled WGS sequence"/>
</dbReference>
<dbReference type="EMBL" id="SRMA01026699">
    <property type="protein sequence ID" value="TRY76095.1"/>
    <property type="molecule type" value="Genomic_DNA"/>
</dbReference>
<name>A0A553PEI7_9TELE</name>
<protein>
    <submittedName>
        <fullName evidence="1">Uncharacterized protein</fullName>
    </submittedName>
</protein>
<keyword evidence="2" id="KW-1185">Reference proteome</keyword>
<dbReference type="STRING" id="623744.A0A553PEI7"/>
<accession>A0A553PEI7</accession>
<dbReference type="AlphaFoldDB" id="A0A553PEI7"/>
<dbReference type="PANTHER" id="PTHR44826:SF5">
    <property type="entry name" value="DYNEIN HEAVY CHAIN"/>
    <property type="match status" value="1"/>
</dbReference>